<evidence type="ECO:0000256" key="8">
    <source>
        <dbReference type="RuleBase" id="RU003427"/>
    </source>
</evidence>
<accession>Q023A8</accession>
<evidence type="ECO:0000259" key="9">
    <source>
        <dbReference type="SMART" id="SM00919"/>
    </source>
</evidence>
<dbReference type="InParanoid" id="Q023A8"/>
<dbReference type="GO" id="GO:0006108">
    <property type="term" value="P:malate metabolic process"/>
    <property type="evidence" value="ECO:0007669"/>
    <property type="project" value="TreeGrafter"/>
</dbReference>
<dbReference type="InterPro" id="IPR015884">
    <property type="entry name" value="Malic_enzyme_CS"/>
</dbReference>
<evidence type="ECO:0000256" key="4">
    <source>
        <dbReference type="ARBA" id="ARBA00023002"/>
    </source>
</evidence>
<dbReference type="InterPro" id="IPR012302">
    <property type="entry name" value="Malic_NAD-bd"/>
</dbReference>
<evidence type="ECO:0000256" key="7">
    <source>
        <dbReference type="PIRSR" id="PIRSR000106-3"/>
    </source>
</evidence>
<feature type="binding site" evidence="7">
    <location>
        <position position="284"/>
    </location>
    <ligand>
        <name>a divalent metal cation</name>
        <dbReference type="ChEBI" id="CHEBI:60240"/>
    </ligand>
</feature>
<keyword evidence="5" id="KW-0520">NAD</keyword>
<dbReference type="OrthoDB" id="3314528at2"/>
<dbReference type="InterPro" id="IPR037062">
    <property type="entry name" value="Malic_N_dom_sf"/>
</dbReference>
<feature type="binding site" evidence="7">
    <location>
        <position position="260"/>
    </location>
    <ligand>
        <name>a divalent metal cation</name>
        <dbReference type="ChEBI" id="CHEBI:60240"/>
    </ligand>
</feature>
<keyword evidence="3 7" id="KW-0479">Metal-binding</keyword>
<dbReference type="eggNOG" id="COG0281">
    <property type="taxonomic scope" value="Bacteria"/>
</dbReference>
<dbReference type="InterPro" id="IPR036291">
    <property type="entry name" value="NAD(P)-bd_dom_sf"/>
</dbReference>
<dbReference type="GO" id="GO:0005829">
    <property type="term" value="C:cytosol"/>
    <property type="evidence" value="ECO:0007669"/>
    <property type="project" value="TreeGrafter"/>
</dbReference>
<dbReference type="SMART" id="SM00919">
    <property type="entry name" value="Malic_M"/>
    <property type="match status" value="1"/>
</dbReference>
<dbReference type="HOGENOM" id="CLU_011405_5_2_0"/>
<sequence precursor="true">MRQSVIPIFVPVTKPRPLECRSYQTKCRGVAVLNSPMLNKGTAFTSKERKELGLTGLLPPEISTLGTQVKLAYIQYDRLPDTLAKNTYLTTLHAHNEVLFYRLFSEHLREMIPVLDDATLSLAAQRNHHECGQSRGVYLSIDHIDAMEEAFANLGADAGDIDLILTTDGEQVRGVGDAGMSGIERSLGKLAVYTAAGGINPNRAISVVLDVGTDRQDLLDDPTYIGNRHPRIRGKRYDAFLESYVTTTTRLFPHAMLHWENFAPGNGRRLLEKYGGQVCTFNDDMQGTGAITLAAAISAVRICGTPLRNQRVVILGAGTAGVGIADQICDAMAREGLSRQEAVRQFWFVDRQGLLTSNMTGQLRDHQVTFARPDVESRGWKQLHGGGIGLAEVVRQVKPTMLIGASSSSGSFTEPIIRQMAAHTARPIIFVLSTPPVRAEANPADLIAWTAGRALIATGSLFAPVTYRGLTYVVAQLNNAMVYPGLSLGAVVARARRISEGMFEAAAGAVSSLVTVRHPGASLLPHIDDLSSVSMTVAAAVAEAAVSEGLSRAPIDDIVQQVRDAMWQPEYHEIQAS</sequence>
<dbReference type="InterPro" id="IPR001891">
    <property type="entry name" value="Malic_OxRdtase"/>
</dbReference>
<gene>
    <name evidence="11" type="ordered locus">Acid_2954</name>
</gene>
<dbReference type="SMART" id="SM01274">
    <property type="entry name" value="malic"/>
    <property type="match status" value="1"/>
</dbReference>
<evidence type="ECO:0000256" key="5">
    <source>
        <dbReference type="ARBA" id="ARBA00023027"/>
    </source>
</evidence>
<evidence type="ECO:0000313" key="11">
    <source>
        <dbReference type="EMBL" id="ABJ83938.1"/>
    </source>
</evidence>
<dbReference type="FunCoup" id="Q023A8">
    <property type="interactions" value="522"/>
</dbReference>
<feature type="domain" description="Malic enzyme NAD-binding" evidence="9">
    <location>
        <begin position="285"/>
        <end position="546"/>
    </location>
</feature>
<dbReference type="NCBIfam" id="NF010052">
    <property type="entry name" value="PRK13529.1"/>
    <property type="match status" value="1"/>
</dbReference>
<comment type="similarity">
    <text evidence="2 8">Belongs to the malic enzymes family.</text>
</comment>
<dbReference type="GO" id="GO:0051287">
    <property type="term" value="F:NAD binding"/>
    <property type="evidence" value="ECO:0007669"/>
    <property type="project" value="InterPro"/>
</dbReference>
<dbReference type="PRINTS" id="PR00072">
    <property type="entry name" value="MALOXRDTASE"/>
</dbReference>
<dbReference type="GO" id="GO:0016616">
    <property type="term" value="F:oxidoreductase activity, acting on the CH-OH group of donors, NAD or NADP as acceptor"/>
    <property type="evidence" value="ECO:0007669"/>
    <property type="project" value="InterPro"/>
</dbReference>
<dbReference type="Gene3D" id="3.40.50.10380">
    <property type="entry name" value="Malic enzyme, N-terminal domain"/>
    <property type="match status" value="1"/>
</dbReference>
<dbReference type="GO" id="GO:0004470">
    <property type="term" value="F:malic enzyme activity"/>
    <property type="evidence" value="ECO:0007669"/>
    <property type="project" value="InterPro"/>
</dbReference>
<reference evidence="11" key="1">
    <citation type="submission" date="2006-10" db="EMBL/GenBank/DDBJ databases">
        <title>Complete sequence of Solibacter usitatus Ellin6076.</title>
        <authorList>
            <consortium name="US DOE Joint Genome Institute"/>
            <person name="Copeland A."/>
            <person name="Lucas S."/>
            <person name="Lapidus A."/>
            <person name="Barry K."/>
            <person name="Detter J.C."/>
            <person name="Glavina del Rio T."/>
            <person name="Hammon N."/>
            <person name="Israni S."/>
            <person name="Dalin E."/>
            <person name="Tice H."/>
            <person name="Pitluck S."/>
            <person name="Thompson L.S."/>
            <person name="Brettin T."/>
            <person name="Bruce D."/>
            <person name="Han C."/>
            <person name="Tapia R."/>
            <person name="Gilna P."/>
            <person name="Schmutz J."/>
            <person name="Larimer F."/>
            <person name="Land M."/>
            <person name="Hauser L."/>
            <person name="Kyrpides N."/>
            <person name="Mikhailova N."/>
            <person name="Janssen P.H."/>
            <person name="Kuske C.R."/>
            <person name="Richardson P."/>
        </authorList>
    </citation>
    <scope>NUCLEOTIDE SEQUENCE</scope>
    <source>
        <strain evidence="11">Ellin6076</strain>
    </source>
</reference>
<dbReference type="InterPro" id="IPR012301">
    <property type="entry name" value="Malic_N_dom"/>
</dbReference>
<evidence type="ECO:0000256" key="2">
    <source>
        <dbReference type="ARBA" id="ARBA00008785"/>
    </source>
</evidence>
<dbReference type="PANTHER" id="PTHR23406:SF34">
    <property type="entry name" value="NAD-DEPENDENT MALIC ENZYME, MITOCHONDRIAL"/>
    <property type="match status" value="1"/>
</dbReference>
<dbReference type="SUPFAM" id="SSF51735">
    <property type="entry name" value="NAD(P)-binding Rossmann-fold domains"/>
    <property type="match status" value="1"/>
</dbReference>
<comment type="cofactor">
    <cofactor evidence="1">
        <name>Mn(2+)</name>
        <dbReference type="ChEBI" id="CHEBI:29035"/>
    </cofactor>
</comment>
<dbReference type="GO" id="GO:0046872">
    <property type="term" value="F:metal ion binding"/>
    <property type="evidence" value="ECO:0007669"/>
    <property type="project" value="UniProtKB-KW"/>
</dbReference>
<evidence type="ECO:0000256" key="6">
    <source>
        <dbReference type="PIRSR" id="PIRSR000106-2"/>
    </source>
</evidence>
<dbReference type="AlphaFoldDB" id="Q023A8"/>
<evidence type="ECO:0000259" key="10">
    <source>
        <dbReference type="SMART" id="SM01274"/>
    </source>
</evidence>
<dbReference type="Pfam" id="PF03949">
    <property type="entry name" value="Malic_M"/>
    <property type="match status" value="1"/>
</dbReference>
<evidence type="ECO:0000256" key="3">
    <source>
        <dbReference type="ARBA" id="ARBA00022723"/>
    </source>
</evidence>
<dbReference type="PANTHER" id="PTHR23406">
    <property type="entry name" value="MALIC ENZYME-RELATED"/>
    <property type="match status" value="1"/>
</dbReference>
<keyword evidence="4 11" id="KW-0560">Oxidoreductase</keyword>
<dbReference type="SUPFAM" id="SSF53223">
    <property type="entry name" value="Aminoacid dehydrogenase-like, N-terminal domain"/>
    <property type="match status" value="1"/>
</dbReference>
<feature type="binding site" evidence="6">
    <location>
        <position position="478"/>
    </location>
    <ligand>
        <name>(S)-malate</name>
        <dbReference type="ChEBI" id="CHEBI:15589"/>
    </ligand>
</feature>
<dbReference type="PROSITE" id="PS00331">
    <property type="entry name" value="MALIC_ENZYMES"/>
    <property type="match status" value="1"/>
</dbReference>
<dbReference type="EC" id="1.1.1.38" evidence="11"/>
<dbReference type="PIRSF" id="PIRSF000106">
    <property type="entry name" value="ME"/>
    <property type="match status" value="1"/>
</dbReference>
<feature type="domain" description="Malic enzyme N-terminal" evidence="10">
    <location>
        <begin position="93"/>
        <end position="275"/>
    </location>
</feature>
<dbReference type="Gene3D" id="3.40.50.720">
    <property type="entry name" value="NAD(P)-binding Rossmann-like Domain"/>
    <property type="match status" value="1"/>
</dbReference>
<proteinExistence type="inferred from homology"/>
<name>Q023A8_SOLUE</name>
<dbReference type="KEGG" id="sus:Acid_2954"/>
<dbReference type="EMBL" id="CP000473">
    <property type="protein sequence ID" value="ABJ83938.1"/>
    <property type="molecule type" value="Genomic_DNA"/>
</dbReference>
<protein>
    <submittedName>
        <fullName evidence="11">Malate dehydrogenase (Oxaloacetate-decarboxylating)</fullName>
        <ecNumber evidence="11">1.1.1.38</ecNumber>
    </submittedName>
</protein>
<dbReference type="STRING" id="234267.Acid_2954"/>
<evidence type="ECO:0000256" key="1">
    <source>
        <dbReference type="ARBA" id="ARBA00001936"/>
    </source>
</evidence>
<dbReference type="Pfam" id="PF00390">
    <property type="entry name" value="malic"/>
    <property type="match status" value="1"/>
</dbReference>
<comment type="cofactor">
    <cofactor evidence="7">
        <name>Mg(2+)</name>
        <dbReference type="ChEBI" id="CHEBI:18420"/>
    </cofactor>
    <cofactor evidence="7">
        <name>Mn(2+)</name>
        <dbReference type="ChEBI" id="CHEBI:29035"/>
    </cofactor>
    <text evidence="7">Divalent metal cations. Prefers magnesium or manganese.</text>
</comment>
<dbReference type="InterPro" id="IPR046346">
    <property type="entry name" value="Aminoacid_DH-like_N_sf"/>
</dbReference>
<organism evidence="11">
    <name type="scientific">Solibacter usitatus (strain Ellin6076)</name>
    <dbReference type="NCBI Taxonomy" id="234267"/>
    <lineage>
        <taxon>Bacteria</taxon>
        <taxon>Pseudomonadati</taxon>
        <taxon>Acidobacteriota</taxon>
        <taxon>Terriglobia</taxon>
        <taxon>Bryobacterales</taxon>
        <taxon>Solibacteraceae</taxon>
        <taxon>Candidatus Solibacter</taxon>
    </lineage>
</organism>